<dbReference type="Proteomes" id="UP000466694">
    <property type="component" value="Unassembled WGS sequence"/>
</dbReference>
<comment type="caution">
    <text evidence="2">The sequence shown here is derived from an EMBL/GenBank/DDBJ whole genome shotgun (WGS) entry which is preliminary data.</text>
</comment>
<gene>
    <name evidence="2" type="ORF">GHK48_09575</name>
</gene>
<evidence type="ECO:0000313" key="3">
    <source>
        <dbReference type="Proteomes" id="UP000466694"/>
    </source>
</evidence>
<evidence type="ECO:0000259" key="1">
    <source>
        <dbReference type="Pfam" id="PF01814"/>
    </source>
</evidence>
<sequence>MITRIKGLAPSHGAQSRPPTMAAAEPLAWLAEAHKDQLALCDSLEAIADNLPEIDREICAYAARMLGPLLRELHAGEERLVFACIERRSGDDPALAAMLEELKYEHCEDECYAEELSEMLARLGAADASANAETAGYMLRGFFTNVRRHIVFEQECLRGILARHRGEQPGTLPA</sequence>
<dbReference type="EMBL" id="WISZ01000084">
    <property type="protein sequence ID" value="MQX08528.1"/>
    <property type="molecule type" value="Genomic_DNA"/>
</dbReference>
<dbReference type="InterPro" id="IPR012312">
    <property type="entry name" value="Hemerythrin-like"/>
</dbReference>
<dbReference type="AlphaFoldDB" id="A0A844A8T6"/>
<accession>A0A844A8T6</accession>
<name>A0A844A8T6_RHIFR</name>
<dbReference type="Pfam" id="PF01814">
    <property type="entry name" value="Hemerythrin"/>
    <property type="match status" value="1"/>
</dbReference>
<reference evidence="2 3" key="1">
    <citation type="journal article" date="2013" name="Genome Biol.">
        <title>Comparative genomics of the core and accessory genomes of 48 Sinorhizobium strains comprising five genospecies.</title>
        <authorList>
            <person name="Sugawara M."/>
            <person name="Epstein B."/>
            <person name="Badgley B.D."/>
            <person name="Unno T."/>
            <person name="Xu L."/>
            <person name="Reese J."/>
            <person name="Gyaneshwar P."/>
            <person name="Denny R."/>
            <person name="Mudge J."/>
            <person name="Bharti A.K."/>
            <person name="Farmer A.D."/>
            <person name="May G.D."/>
            <person name="Woodward J.E."/>
            <person name="Medigue C."/>
            <person name="Vallenet D."/>
            <person name="Lajus A."/>
            <person name="Rouy Z."/>
            <person name="Martinez-Vaz B."/>
            <person name="Tiffin P."/>
            <person name="Young N.D."/>
            <person name="Sadowsky M.J."/>
        </authorList>
    </citation>
    <scope>NUCLEOTIDE SEQUENCE [LARGE SCALE GENOMIC DNA]</scope>
    <source>
        <strain evidence="2 3">USDA205</strain>
    </source>
</reference>
<organism evidence="2 3">
    <name type="scientific">Rhizobium fredii</name>
    <name type="common">Sinorhizobium fredii</name>
    <dbReference type="NCBI Taxonomy" id="380"/>
    <lineage>
        <taxon>Bacteria</taxon>
        <taxon>Pseudomonadati</taxon>
        <taxon>Pseudomonadota</taxon>
        <taxon>Alphaproteobacteria</taxon>
        <taxon>Hyphomicrobiales</taxon>
        <taxon>Rhizobiaceae</taxon>
        <taxon>Sinorhizobium/Ensifer group</taxon>
        <taxon>Sinorhizobium</taxon>
    </lineage>
</organism>
<proteinExistence type="predicted"/>
<evidence type="ECO:0000313" key="2">
    <source>
        <dbReference type="EMBL" id="MQX08528.1"/>
    </source>
</evidence>
<dbReference type="RefSeq" id="WP_060563285.1">
    <property type="nucleotide sequence ID" value="NZ_BJNI01000005.1"/>
</dbReference>
<dbReference type="GeneID" id="48973414"/>
<feature type="domain" description="Hemerythrin-like" evidence="1">
    <location>
        <begin position="27"/>
        <end position="154"/>
    </location>
</feature>
<protein>
    <submittedName>
        <fullName evidence="2">Hemerythrin domain-containing protein</fullName>
    </submittedName>
</protein>
<dbReference type="Gene3D" id="1.20.120.520">
    <property type="entry name" value="nmb1532 protein domain like"/>
    <property type="match status" value="1"/>
</dbReference>